<dbReference type="EMBL" id="BARS01033619">
    <property type="protein sequence ID" value="GAG27286.1"/>
    <property type="molecule type" value="Genomic_DNA"/>
</dbReference>
<evidence type="ECO:0000313" key="1">
    <source>
        <dbReference type="EMBL" id="GAG27286.1"/>
    </source>
</evidence>
<name>X0XQY2_9ZZZZ</name>
<organism evidence="1">
    <name type="scientific">marine sediment metagenome</name>
    <dbReference type="NCBI Taxonomy" id="412755"/>
    <lineage>
        <taxon>unclassified sequences</taxon>
        <taxon>metagenomes</taxon>
        <taxon>ecological metagenomes</taxon>
    </lineage>
</organism>
<protein>
    <submittedName>
        <fullName evidence="1">Uncharacterized protein</fullName>
    </submittedName>
</protein>
<reference evidence="1" key="1">
    <citation type="journal article" date="2014" name="Front. Microbiol.">
        <title>High frequency of phylogenetically diverse reductive dehalogenase-homologous genes in deep subseafloor sedimentary metagenomes.</title>
        <authorList>
            <person name="Kawai M."/>
            <person name="Futagami T."/>
            <person name="Toyoda A."/>
            <person name="Takaki Y."/>
            <person name="Nishi S."/>
            <person name="Hori S."/>
            <person name="Arai W."/>
            <person name="Tsubouchi T."/>
            <person name="Morono Y."/>
            <person name="Uchiyama I."/>
            <person name="Ito T."/>
            <person name="Fujiyama A."/>
            <person name="Inagaki F."/>
            <person name="Takami H."/>
        </authorList>
    </citation>
    <scope>NUCLEOTIDE SEQUENCE</scope>
    <source>
        <strain evidence="1">Expedition CK06-06</strain>
    </source>
</reference>
<comment type="caution">
    <text evidence="1">The sequence shown here is derived from an EMBL/GenBank/DDBJ whole genome shotgun (WGS) entry which is preliminary data.</text>
</comment>
<sequence>MTTTRETALEILNEPDVERRRQMFVGLTGSANDNMTAYDLANSLEGPEGVQWLEHLADAYGTVEADGHLRGERMGEYHHALLR</sequence>
<gene>
    <name evidence="1" type="ORF">S01H1_52042</name>
</gene>
<dbReference type="AlphaFoldDB" id="X0XQY2"/>
<proteinExistence type="predicted"/>
<feature type="non-terminal residue" evidence="1">
    <location>
        <position position="83"/>
    </location>
</feature>
<accession>X0XQY2</accession>